<feature type="transmembrane region" description="Helical" evidence="2">
    <location>
        <begin position="12"/>
        <end position="35"/>
    </location>
</feature>
<evidence type="ECO:0000256" key="2">
    <source>
        <dbReference type="SAM" id="Phobius"/>
    </source>
</evidence>
<feature type="transmembrane region" description="Helical" evidence="2">
    <location>
        <begin position="47"/>
        <end position="68"/>
    </location>
</feature>
<dbReference type="EMBL" id="FNAN01000012">
    <property type="protein sequence ID" value="SDF73169.1"/>
    <property type="molecule type" value="Genomic_DNA"/>
</dbReference>
<dbReference type="GO" id="GO:0016787">
    <property type="term" value="F:hydrolase activity"/>
    <property type="evidence" value="ECO:0007669"/>
    <property type="project" value="UniProtKB-KW"/>
</dbReference>
<dbReference type="Pfam" id="PF01738">
    <property type="entry name" value="DLH"/>
    <property type="match status" value="1"/>
</dbReference>
<dbReference type="RefSeq" id="WP_090153945.1">
    <property type="nucleotide sequence ID" value="NZ_FNAN01000012.1"/>
</dbReference>
<evidence type="ECO:0000259" key="3">
    <source>
        <dbReference type="Pfam" id="PF01738"/>
    </source>
</evidence>
<dbReference type="STRING" id="659014.SAMN04487996_11249"/>
<evidence type="ECO:0000313" key="5">
    <source>
        <dbReference type="Proteomes" id="UP000198748"/>
    </source>
</evidence>
<feature type="transmembrane region" description="Helical" evidence="2">
    <location>
        <begin position="171"/>
        <end position="190"/>
    </location>
</feature>
<name>A0A1G7NIP3_9BACT</name>
<dbReference type="PANTHER" id="PTHR43037">
    <property type="entry name" value="UNNAMED PRODUCT-RELATED"/>
    <property type="match status" value="1"/>
</dbReference>
<gene>
    <name evidence="4" type="ORF">SAMN04487996_11249</name>
</gene>
<feature type="transmembrane region" description="Helical" evidence="2">
    <location>
        <begin position="210"/>
        <end position="229"/>
    </location>
</feature>
<dbReference type="SUPFAM" id="SSF53474">
    <property type="entry name" value="alpha/beta-Hydrolases"/>
    <property type="match status" value="1"/>
</dbReference>
<keyword evidence="1" id="KW-0732">Signal</keyword>
<dbReference type="Proteomes" id="UP000198748">
    <property type="component" value="Unassembled WGS sequence"/>
</dbReference>
<feature type="transmembrane region" description="Helical" evidence="2">
    <location>
        <begin position="106"/>
        <end position="126"/>
    </location>
</feature>
<evidence type="ECO:0000256" key="1">
    <source>
        <dbReference type="ARBA" id="ARBA00022729"/>
    </source>
</evidence>
<keyword evidence="4" id="KW-0378">Hydrolase</keyword>
<dbReference type="AlphaFoldDB" id="A0A1G7NIP3"/>
<keyword evidence="2" id="KW-0812">Transmembrane</keyword>
<keyword evidence="5" id="KW-1185">Reference proteome</keyword>
<dbReference type="InterPro" id="IPR002925">
    <property type="entry name" value="Dienelactn_hydro"/>
</dbReference>
<dbReference type="OrthoDB" id="9764953at2"/>
<dbReference type="Gene3D" id="3.40.50.1820">
    <property type="entry name" value="alpha/beta hydrolase"/>
    <property type="match status" value="1"/>
</dbReference>
<dbReference type="InterPro" id="IPR029058">
    <property type="entry name" value="AB_hydrolase_fold"/>
</dbReference>
<sequence>MTIKPLSKEFYSFMIFFLSISCIMSVIQSTALVIIGSQMMGLQSFDTWMWLVLFVIAVTDGTLIRYLWHNDYRLAAVACLMSTSAVLTQHVLILNRELRVFYQEHYHVVASVLFATAVLCGLSLVFTKAGKKRWLRLGGTITVLVTLLLAITFVLYFQTGEGGTKLLIDKTSRWISLFGILPVVCFVIHFRLENKRLAVTDNAPAQTAPALIKLAAFLGLLFLGFNFSVEALRYSRPFKPSAADLRRSKAMEDYHFVDKSGDSLPYRLLNPLDYDSTQQYPLIVCLHHGGAHGKDNMQQLSADPAPFLMELPTRTKYPAFVFMPQCPKGLGFSGAYGNASVDSLVFRTMRELLGRLPIDRKRIYVLGISGGGYGSWHFASVHPELFAAAIPICGGGDPQYGPKLVNVPIWAFHGARDKMAPVSHSRDMIAAIRKAGGKPKYTEYEFAGHGIWDKVGNEDIMEWMFAQHKE</sequence>
<dbReference type="PROSITE" id="PS51257">
    <property type="entry name" value="PROKAR_LIPOPROTEIN"/>
    <property type="match status" value="1"/>
</dbReference>
<keyword evidence="2" id="KW-0472">Membrane</keyword>
<feature type="domain" description="Dienelactone hydrolase" evidence="3">
    <location>
        <begin position="356"/>
        <end position="451"/>
    </location>
</feature>
<dbReference type="InterPro" id="IPR050955">
    <property type="entry name" value="Plant_Biomass_Hydrol_Est"/>
</dbReference>
<proteinExistence type="predicted"/>
<feature type="transmembrane region" description="Helical" evidence="2">
    <location>
        <begin position="74"/>
        <end position="94"/>
    </location>
</feature>
<feature type="transmembrane region" description="Helical" evidence="2">
    <location>
        <begin position="138"/>
        <end position="159"/>
    </location>
</feature>
<reference evidence="5" key="1">
    <citation type="submission" date="2016-10" db="EMBL/GenBank/DDBJ databases">
        <authorList>
            <person name="Varghese N."/>
            <person name="Submissions S."/>
        </authorList>
    </citation>
    <scope>NUCLEOTIDE SEQUENCE [LARGE SCALE GENOMIC DNA]</scope>
    <source>
        <strain evidence="5">DSM 25329</strain>
    </source>
</reference>
<keyword evidence="2" id="KW-1133">Transmembrane helix</keyword>
<organism evidence="4 5">
    <name type="scientific">Dyadobacter soli</name>
    <dbReference type="NCBI Taxonomy" id="659014"/>
    <lineage>
        <taxon>Bacteria</taxon>
        <taxon>Pseudomonadati</taxon>
        <taxon>Bacteroidota</taxon>
        <taxon>Cytophagia</taxon>
        <taxon>Cytophagales</taxon>
        <taxon>Spirosomataceae</taxon>
        <taxon>Dyadobacter</taxon>
    </lineage>
</organism>
<protein>
    <submittedName>
        <fullName evidence="4">Alpha/beta hydrolase family protein</fullName>
    </submittedName>
</protein>
<evidence type="ECO:0000313" key="4">
    <source>
        <dbReference type="EMBL" id="SDF73169.1"/>
    </source>
</evidence>
<dbReference type="PANTHER" id="PTHR43037:SF1">
    <property type="entry name" value="BLL1128 PROTEIN"/>
    <property type="match status" value="1"/>
</dbReference>
<accession>A0A1G7NIP3</accession>